<dbReference type="Pfam" id="PF13186">
    <property type="entry name" value="SPASM"/>
    <property type="match status" value="1"/>
</dbReference>
<gene>
    <name evidence="8" type="ORF">OOT00_15225</name>
</gene>
<protein>
    <submittedName>
        <fullName evidence="8">Radical SAM protein</fullName>
    </submittedName>
</protein>
<reference evidence="8 9" key="1">
    <citation type="submission" date="2022-11" db="EMBL/GenBank/DDBJ databases">
        <title>Desulfobotulus tamanensis H1 sp. nov. - anaerobic, alkaliphilic, sulphate reducing bacterium isolated from terrestrial mud volcano.</title>
        <authorList>
            <person name="Frolova A."/>
            <person name="Merkel A.Y."/>
            <person name="Slobodkin A.I."/>
        </authorList>
    </citation>
    <scope>NUCLEOTIDE SEQUENCE [LARGE SCALE GENOMIC DNA]</scope>
    <source>
        <strain evidence="8 9">H1</strain>
    </source>
</reference>
<evidence type="ECO:0000259" key="7">
    <source>
        <dbReference type="PROSITE" id="PS51918"/>
    </source>
</evidence>
<dbReference type="RefSeq" id="WP_265426278.1">
    <property type="nucleotide sequence ID" value="NZ_JAPFPW010000032.1"/>
</dbReference>
<evidence type="ECO:0000256" key="2">
    <source>
        <dbReference type="ARBA" id="ARBA00022691"/>
    </source>
</evidence>
<name>A0ABT3NCZ2_9BACT</name>
<comment type="cofactor">
    <cofactor evidence="1">
        <name>[4Fe-4S] cluster</name>
        <dbReference type="ChEBI" id="CHEBI:49883"/>
    </cofactor>
</comment>
<dbReference type="Pfam" id="PF04055">
    <property type="entry name" value="Radical_SAM"/>
    <property type="match status" value="1"/>
</dbReference>
<evidence type="ECO:0000313" key="9">
    <source>
        <dbReference type="Proteomes" id="UP001209681"/>
    </source>
</evidence>
<dbReference type="EMBL" id="JAPFPW010000032">
    <property type="protein sequence ID" value="MCW7755334.1"/>
    <property type="molecule type" value="Genomic_DNA"/>
</dbReference>
<dbReference type="Gene3D" id="3.20.20.70">
    <property type="entry name" value="Aldolase class I"/>
    <property type="match status" value="1"/>
</dbReference>
<dbReference type="SFLD" id="SFLDG01072">
    <property type="entry name" value="dehydrogenase_like"/>
    <property type="match status" value="1"/>
</dbReference>
<evidence type="ECO:0000256" key="1">
    <source>
        <dbReference type="ARBA" id="ARBA00001966"/>
    </source>
</evidence>
<dbReference type="Proteomes" id="UP001209681">
    <property type="component" value="Unassembled WGS sequence"/>
</dbReference>
<dbReference type="InterPro" id="IPR023885">
    <property type="entry name" value="4Fe4S-binding_SPASM_dom"/>
</dbReference>
<dbReference type="PANTHER" id="PTHR43273:SF3">
    <property type="entry name" value="ANAEROBIC SULFATASE-MATURATING ENZYME HOMOLOG ASLB-RELATED"/>
    <property type="match status" value="1"/>
</dbReference>
<keyword evidence="3" id="KW-0479">Metal-binding</keyword>
<evidence type="ECO:0000256" key="5">
    <source>
        <dbReference type="ARBA" id="ARBA00023014"/>
    </source>
</evidence>
<dbReference type="InterPro" id="IPR013785">
    <property type="entry name" value="Aldolase_TIM"/>
</dbReference>
<feature type="domain" description="Radical SAM core" evidence="7">
    <location>
        <begin position="5"/>
        <end position="235"/>
    </location>
</feature>
<dbReference type="SFLD" id="SFLDG01386">
    <property type="entry name" value="main_SPASM_domain-containing"/>
    <property type="match status" value="1"/>
</dbReference>
<keyword evidence="9" id="KW-1185">Reference proteome</keyword>
<dbReference type="SUPFAM" id="SSF102114">
    <property type="entry name" value="Radical SAM enzymes"/>
    <property type="match status" value="1"/>
</dbReference>
<dbReference type="InterPro" id="IPR023867">
    <property type="entry name" value="Sulphatase_maturase_rSAM"/>
</dbReference>
<keyword evidence="5" id="KW-0411">Iron-sulfur</keyword>
<comment type="caution">
    <text evidence="8">The sequence shown here is derived from an EMBL/GenBank/DDBJ whole genome shotgun (WGS) entry which is preliminary data.</text>
</comment>
<sequence>MGGNFSDSVTLIVKVTRGCNLACRYCYVDKTCKQQNPLMDLGVLENIISKAQAACSRINYVWHGGEPLLAGMGYYPYISMLQSLYRRDSDQKVSNSIQTNGTLLSRQFIDILMSHGFEVGISYDANQREQSPSRPFVTGRATEPCVEQSIQRLQSVRSSAGVISVVTCENVGDAEGMLQRLSGLGISGVSFLPFKKTANSPDLGIRADQWTAFLMEVFDFWLRNDHTIKHIEPIGSMLQGLLGVPPSICTYKGPCFTRYLSIYPDGEVYPCSSLVGPEFYLGNIQEMSMEEIFNSSRMQDLRNRWRQAVHTRCSGCSYYSLCRGGCPEYAYYEQGRLMVSEDECHSRKIMFAYLARRLQELAPERLLACMDMPCSFVSEKEVSLQAG</sequence>
<dbReference type="NCBIfam" id="TIGR04085">
    <property type="entry name" value="rSAM_more_4Fe4S"/>
    <property type="match status" value="1"/>
</dbReference>
<dbReference type="InterPro" id="IPR058240">
    <property type="entry name" value="rSAM_sf"/>
</dbReference>
<evidence type="ECO:0000313" key="8">
    <source>
        <dbReference type="EMBL" id="MCW7755334.1"/>
    </source>
</evidence>
<evidence type="ECO:0000256" key="3">
    <source>
        <dbReference type="ARBA" id="ARBA00022723"/>
    </source>
</evidence>
<dbReference type="CDD" id="cd01335">
    <property type="entry name" value="Radical_SAM"/>
    <property type="match status" value="1"/>
</dbReference>
<dbReference type="SFLD" id="SFLDS00029">
    <property type="entry name" value="Radical_SAM"/>
    <property type="match status" value="1"/>
</dbReference>
<dbReference type="SFLD" id="SFLDG01067">
    <property type="entry name" value="SPASM/twitch_domain_containing"/>
    <property type="match status" value="1"/>
</dbReference>
<dbReference type="InterPro" id="IPR007197">
    <property type="entry name" value="rSAM"/>
</dbReference>
<comment type="similarity">
    <text evidence="6">Belongs to the radical SAM superfamily. Anaerobic sulfatase-maturating enzyme family.</text>
</comment>
<keyword evidence="4" id="KW-0408">Iron</keyword>
<keyword evidence="2" id="KW-0949">S-adenosyl-L-methionine</keyword>
<dbReference type="SFLD" id="SFLDG01384">
    <property type="entry name" value="thioether_bond_formation_requi"/>
    <property type="match status" value="1"/>
</dbReference>
<dbReference type="PROSITE" id="PS51918">
    <property type="entry name" value="RADICAL_SAM"/>
    <property type="match status" value="1"/>
</dbReference>
<accession>A0ABT3NCZ2</accession>
<dbReference type="PANTHER" id="PTHR43273">
    <property type="entry name" value="ANAEROBIC SULFATASE-MATURATING ENZYME HOMOLOG ASLB-RELATED"/>
    <property type="match status" value="1"/>
</dbReference>
<proteinExistence type="inferred from homology"/>
<evidence type="ECO:0000256" key="4">
    <source>
        <dbReference type="ARBA" id="ARBA00023004"/>
    </source>
</evidence>
<evidence type="ECO:0000256" key="6">
    <source>
        <dbReference type="ARBA" id="ARBA00023601"/>
    </source>
</evidence>
<organism evidence="8 9">
    <name type="scientific">Desulfobotulus pelophilus</name>
    <dbReference type="NCBI Taxonomy" id="2823377"/>
    <lineage>
        <taxon>Bacteria</taxon>
        <taxon>Pseudomonadati</taxon>
        <taxon>Thermodesulfobacteriota</taxon>
        <taxon>Desulfobacteria</taxon>
        <taxon>Desulfobacterales</taxon>
        <taxon>Desulfobacteraceae</taxon>
        <taxon>Desulfobotulus</taxon>
    </lineage>
</organism>